<dbReference type="Pfam" id="PF01048">
    <property type="entry name" value="PNP_UDP_1"/>
    <property type="match status" value="1"/>
</dbReference>
<dbReference type="InterPro" id="IPR010044">
    <property type="entry name" value="MTAP"/>
</dbReference>
<dbReference type="SUPFAM" id="SSF53167">
    <property type="entry name" value="Purine and uridine phosphorylases"/>
    <property type="match status" value="1"/>
</dbReference>
<keyword evidence="3" id="KW-0660">Purine salvage</keyword>
<organism evidence="5">
    <name type="scientific">Vitrella brassicaformis</name>
    <dbReference type="NCBI Taxonomy" id="1169539"/>
    <lineage>
        <taxon>Eukaryota</taxon>
        <taxon>Sar</taxon>
        <taxon>Alveolata</taxon>
        <taxon>Colpodellida</taxon>
        <taxon>Vitrellaceae</taxon>
        <taxon>Vitrella</taxon>
    </lineage>
</organism>
<evidence type="ECO:0000256" key="1">
    <source>
        <dbReference type="ARBA" id="ARBA00022676"/>
    </source>
</evidence>
<dbReference type="GO" id="GO:0019509">
    <property type="term" value="P:L-methionine salvage from methylthioadenosine"/>
    <property type="evidence" value="ECO:0007669"/>
    <property type="project" value="TreeGrafter"/>
</dbReference>
<dbReference type="InterPro" id="IPR000845">
    <property type="entry name" value="Nucleoside_phosphorylase_d"/>
</dbReference>
<dbReference type="GO" id="GO:0005829">
    <property type="term" value="C:cytosol"/>
    <property type="evidence" value="ECO:0007669"/>
    <property type="project" value="TreeGrafter"/>
</dbReference>
<protein>
    <recommendedName>
        <fullName evidence="4">Nucleoside phosphorylase domain-containing protein</fullName>
    </recommendedName>
</protein>
<name>A0A7S1NZ78_9ALVE</name>
<dbReference type="PANTHER" id="PTHR42679:SF2">
    <property type="entry name" value="S-METHYL-5'-THIOADENOSINE PHOSPHORYLASE"/>
    <property type="match status" value="1"/>
</dbReference>
<dbReference type="PANTHER" id="PTHR42679">
    <property type="entry name" value="S-METHYL-5'-THIOADENOSINE PHOSPHORYLASE"/>
    <property type="match status" value="1"/>
</dbReference>
<sequence>MNGCSCTSCPTAQMETDKSLTITVSPRSDEMLGIIGGSGLWNTPLFKEFQEEIVRTEHGRVKAHVNRERTCAFIQRHNADPDTSYTQPHLINRRALCGALKKLGVTRVVCFSSVGSLKPDIHIGTVLIPNDYFAPWSLPGYHTDHKAHFIPSLDTPMRRQLLELLHHDSEELQGVTIRDGGCYTQSKGPRFETKSEIRFYQDYGDVVGMTTAGELTLLQELNLDYACICMVDNMAHGVTADGDTLTLKKFRDAQDTNQEVVETIAKKVLERFLTNDRTELATTRGSSR</sequence>
<dbReference type="AlphaFoldDB" id="A0A7S1NZ78"/>
<dbReference type="GO" id="GO:0017061">
    <property type="term" value="F:S-methyl-5-thioadenosine phosphorylase activity"/>
    <property type="evidence" value="ECO:0007669"/>
    <property type="project" value="InterPro"/>
</dbReference>
<keyword evidence="2" id="KW-0808">Transferase</keyword>
<dbReference type="EMBL" id="HBGB01011946">
    <property type="protein sequence ID" value="CAD9051812.1"/>
    <property type="molecule type" value="Transcribed_RNA"/>
</dbReference>
<dbReference type="InterPro" id="IPR035994">
    <property type="entry name" value="Nucleoside_phosphorylase_sf"/>
</dbReference>
<evidence type="ECO:0000259" key="4">
    <source>
        <dbReference type="Pfam" id="PF01048"/>
    </source>
</evidence>
<evidence type="ECO:0000256" key="2">
    <source>
        <dbReference type="ARBA" id="ARBA00022679"/>
    </source>
</evidence>
<evidence type="ECO:0000313" key="5">
    <source>
        <dbReference type="EMBL" id="CAD9051812.1"/>
    </source>
</evidence>
<dbReference type="CDD" id="cd09010">
    <property type="entry name" value="MTAP_SsMTAPII_like_MTIP"/>
    <property type="match status" value="1"/>
</dbReference>
<dbReference type="Gene3D" id="3.40.50.1580">
    <property type="entry name" value="Nucleoside phosphorylase domain"/>
    <property type="match status" value="1"/>
</dbReference>
<accession>A0A7S1NZ78</accession>
<reference evidence="5" key="1">
    <citation type="submission" date="2021-01" db="EMBL/GenBank/DDBJ databases">
        <authorList>
            <person name="Corre E."/>
            <person name="Pelletier E."/>
            <person name="Niang G."/>
            <person name="Scheremetjew M."/>
            <person name="Finn R."/>
            <person name="Kale V."/>
            <person name="Holt S."/>
            <person name="Cochrane G."/>
            <person name="Meng A."/>
            <person name="Brown T."/>
            <person name="Cohen L."/>
        </authorList>
    </citation>
    <scope>NUCLEOTIDE SEQUENCE</scope>
    <source>
        <strain evidence="5">CCMP3346</strain>
    </source>
</reference>
<evidence type="ECO:0000256" key="3">
    <source>
        <dbReference type="ARBA" id="ARBA00022726"/>
    </source>
</evidence>
<gene>
    <name evidence="5" type="ORF">VBRA1451_LOCUS6874</name>
</gene>
<keyword evidence="1" id="KW-0328">Glycosyltransferase</keyword>
<feature type="domain" description="Nucleoside phosphorylase" evidence="4">
    <location>
        <begin position="33"/>
        <end position="269"/>
    </location>
</feature>
<proteinExistence type="predicted"/>
<dbReference type="GO" id="GO:0006166">
    <property type="term" value="P:purine ribonucleoside salvage"/>
    <property type="evidence" value="ECO:0007669"/>
    <property type="project" value="UniProtKB-KW"/>
</dbReference>